<organism evidence="1 2">
    <name type="scientific">Takifugu rubripes</name>
    <name type="common">Japanese pufferfish</name>
    <name type="synonym">Fugu rubripes</name>
    <dbReference type="NCBI Taxonomy" id="31033"/>
    <lineage>
        <taxon>Eukaryota</taxon>
        <taxon>Metazoa</taxon>
        <taxon>Chordata</taxon>
        <taxon>Craniata</taxon>
        <taxon>Vertebrata</taxon>
        <taxon>Euteleostomi</taxon>
        <taxon>Actinopterygii</taxon>
        <taxon>Neopterygii</taxon>
        <taxon>Teleostei</taxon>
        <taxon>Neoteleostei</taxon>
        <taxon>Acanthomorphata</taxon>
        <taxon>Eupercaria</taxon>
        <taxon>Tetraodontiformes</taxon>
        <taxon>Tetradontoidea</taxon>
        <taxon>Tetraodontidae</taxon>
        <taxon>Takifugu</taxon>
    </lineage>
</organism>
<reference evidence="1 2" key="1">
    <citation type="journal article" date="2011" name="Genome Biol. Evol.">
        <title>Integration of the genetic map and genome assembly of fugu facilitates insights into distinct features of genome evolution in teleosts and mammals.</title>
        <authorList>
            <person name="Kai W."/>
            <person name="Kikuchi K."/>
            <person name="Tohari S."/>
            <person name="Chew A.K."/>
            <person name="Tay A."/>
            <person name="Fujiwara A."/>
            <person name="Hosoya S."/>
            <person name="Suetake H."/>
            <person name="Naruse K."/>
            <person name="Brenner S."/>
            <person name="Suzuki Y."/>
            <person name="Venkatesh B."/>
        </authorList>
    </citation>
    <scope>NUCLEOTIDE SEQUENCE [LARGE SCALE GENOMIC DNA]</scope>
</reference>
<dbReference type="InParanoid" id="A0A3B5KVS2"/>
<dbReference type="Ensembl" id="ENSTRUT00000051089.2">
    <property type="protein sequence ID" value="ENSTRUP00000057307.2"/>
    <property type="gene ID" value="ENSTRUG00000021440.2"/>
</dbReference>
<dbReference type="GeneTree" id="ENSGT00940000177534"/>
<accession>A0A3B5KVS2</accession>
<evidence type="ECO:0000313" key="1">
    <source>
        <dbReference type="Ensembl" id="ENSTRUP00000057307.2"/>
    </source>
</evidence>
<proteinExistence type="predicted"/>
<keyword evidence="2" id="KW-1185">Reference proteome</keyword>
<sequence>MYRLSSHVSISHTRVQTFTLAECQPDKSFYTHPFRLFIWEDAALSTCCEVAVNLEGVPGAALIWINPVLAWKNRRGGAIREHHKGSEGYVSQSECAERIFCFRVCFFASR</sequence>
<reference evidence="1" key="2">
    <citation type="submission" date="2025-08" db="UniProtKB">
        <authorList>
            <consortium name="Ensembl"/>
        </authorList>
    </citation>
    <scope>IDENTIFICATION</scope>
</reference>
<dbReference type="Proteomes" id="UP000005226">
    <property type="component" value="Chromosome 6"/>
</dbReference>
<name>A0A3B5KVS2_TAKRU</name>
<reference evidence="1" key="3">
    <citation type="submission" date="2025-09" db="UniProtKB">
        <authorList>
            <consortium name="Ensembl"/>
        </authorList>
    </citation>
    <scope>IDENTIFICATION</scope>
</reference>
<protein>
    <submittedName>
        <fullName evidence="1">Uncharacterized protein</fullName>
    </submittedName>
</protein>
<evidence type="ECO:0000313" key="2">
    <source>
        <dbReference type="Proteomes" id="UP000005226"/>
    </source>
</evidence>
<dbReference type="AlphaFoldDB" id="A0A3B5KVS2"/>